<dbReference type="CDD" id="cd07246">
    <property type="entry name" value="VOC_like"/>
    <property type="match status" value="1"/>
</dbReference>
<proteinExistence type="predicted"/>
<evidence type="ECO:0000313" key="2">
    <source>
        <dbReference type="EMBL" id="MFC0623278.1"/>
    </source>
</evidence>
<dbReference type="EMBL" id="JBHLTC010000005">
    <property type="protein sequence ID" value="MFC0623278.1"/>
    <property type="molecule type" value="Genomic_DNA"/>
</dbReference>
<dbReference type="Pfam" id="PF00903">
    <property type="entry name" value="Glyoxalase"/>
    <property type="match status" value="1"/>
</dbReference>
<reference evidence="2 3" key="1">
    <citation type="submission" date="2024-09" db="EMBL/GenBank/DDBJ databases">
        <authorList>
            <person name="Sun Q."/>
            <person name="Mori K."/>
        </authorList>
    </citation>
    <scope>NUCLEOTIDE SEQUENCE [LARGE SCALE GENOMIC DNA]</scope>
    <source>
        <strain evidence="2 3">CGMCC 1.15906</strain>
    </source>
</reference>
<protein>
    <submittedName>
        <fullName evidence="2">VOC family protein</fullName>
    </submittedName>
</protein>
<dbReference type="Gene3D" id="3.30.720.110">
    <property type="match status" value="1"/>
</dbReference>
<dbReference type="InterPro" id="IPR029068">
    <property type="entry name" value="Glyas_Bleomycin-R_OHBP_Dase"/>
</dbReference>
<dbReference type="Proteomes" id="UP001589890">
    <property type="component" value="Unassembled WGS sequence"/>
</dbReference>
<evidence type="ECO:0000313" key="3">
    <source>
        <dbReference type="Proteomes" id="UP001589890"/>
    </source>
</evidence>
<dbReference type="InterPro" id="IPR004360">
    <property type="entry name" value="Glyas_Fos-R_dOase_dom"/>
</dbReference>
<dbReference type="RefSeq" id="WP_380043977.1">
    <property type="nucleotide sequence ID" value="NZ_JBHLTC010000005.1"/>
</dbReference>
<dbReference type="PANTHER" id="PTHR34109:SF1">
    <property type="entry name" value="VOC DOMAIN-CONTAINING PROTEIN"/>
    <property type="match status" value="1"/>
</dbReference>
<gene>
    <name evidence="2" type="ORF">ACFFGN_04345</name>
</gene>
<feature type="domain" description="Glyoxalase/fosfomycin resistance/dioxygenase" evidence="1">
    <location>
        <begin position="18"/>
        <end position="123"/>
    </location>
</feature>
<dbReference type="PANTHER" id="PTHR34109">
    <property type="entry name" value="BNAUNNG04460D PROTEIN-RELATED"/>
    <property type="match status" value="1"/>
</dbReference>
<organism evidence="2 3">
    <name type="scientific">Kribbella deserti</name>
    <dbReference type="NCBI Taxonomy" id="1926257"/>
    <lineage>
        <taxon>Bacteria</taxon>
        <taxon>Bacillati</taxon>
        <taxon>Actinomycetota</taxon>
        <taxon>Actinomycetes</taxon>
        <taxon>Propionibacteriales</taxon>
        <taxon>Kribbellaceae</taxon>
        <taxon>Kribbella</taxon>
    </lineage>
</organism>
<sequence>MTTTRRFPGGKAAVTPYVVVKGAARFLEFVEETFEVQRSFGVPNEDGTLGHAEITIDGSVLMTFDARPDWPDTPAFLSVFVADVDAVLARALAAGATLLTPMMESRISGDRGCRITDPLGNIWWPQTPLHEVDPAELEDVFSDPDELAKMKVAVDTLVDEMHRRADLLRS</sequence>
<name>A0ABV6QF67_9ACTN</name>
<keyword evidence="3" id="KW-1185">Reference proteome</keyword>
<comment type="caution">
    <text evidence="2">The sequence shown here is derived from an EMBL/GenBank/DDBJ whole genome shotgun (WGS) entry which is preliminary data.</text>
</comment>
<evidence type="ECO:0000259" key="1">
    <source>
        <dbReference type="Pfam" id="PF00903"/>
    </source>
</evidence>
<dbReference type="SUPFAM" id="SSF54593">
    <property type="entry name" value="Glyoxalase/Bleomycin resistance protein/Dihydroxybiphenyl dioxygenase"/>
    <property type="match status" value="1"/>
</dbReference>
<dbReference type="Gene3D" id="3.30.720.120">
    <property type="match status" value="1"/>
</dbReference>
<accession>A0ABV6QF67</accession>